<organism evidence="2 3">
    <name type="scientific">Atta colombica</name>
    <dbReference type="NCBI Taxonomy" id="520822"/>
    <lineage>
        <taxon>Eukaryota</taxon>
        <taxon>Metazoa</taxon>
        <taxon>Ecdysozoa</taxon>
        <taxon>Arthropoda</taxon>
        <taxon>Hexapoda</taxon>
        <taxon>Insecta</taxon>
        <taxon>Pterygota</taxon>
        <taxon>Neoptera</taxon>
        <taxon>Endopterygota</taxon>
        <taxon>Hymenoptera</taxon>
        <taxon>Apocrita</taxon>
        <taxon>Aculeata</taxon>
        <taxon>Formicoidea</taxon>
        <taxon>Formicidae</taxon>
        <taxon>Myrmicinae</taxon>
        <taxon>Atta</taxon>
    </lineage>
</organism>
<dbReference type="EMBL" id="KQ976396">
    <property type="protein sequence ID" value="KYM93045.1"/>
    <property type="molecule type" value="Genomic_DNA"/>
</dbReference>
<accession>A0A195BXM3</accession>
<gene>
    <name evidence="2" type="ORF">ALC53_00584</name>
</gene>
<proteinExistence type="predicted"/>
<keyword evidence="3" id="KW-1185">Reference proteome</keyword>
<evidence type="ECO:0000313" key="3">
    <source>
        <dbReference type="Proteomes" id="UP000078540"/>
    </source>
</evidence>
<feature type="region of interest" description="Disordered" evidence="1">
    <location>
        <begin position="49"/>
        <end position="77"/>
    </location>
</feature>
<reference evidence="2 3" key="1">
    <citation type="submission" date="2015-09" db="EMBL/GenBank/DDBJ databases">
        <title>Atta colombica WGS genome.</title>
        <authorList>
            <person name="Nygaard S."/>
            <person name="Hu H."/>
            <person name="Boomsma J."/>
            <person name="Zhang G."/>
        </authorList>
    </citation>
    <scope>NUCLEOTIDE SEQUENCE [LARGE SCALE GENOMIC DNA]</scope>
    <source>
        <strain evidence="2">Treedump-2</strain>
        <tissue evidence="2">Whole body</tissue>
    </source>
</reference>
<dbReference type="AlphaFoldDB" id="A0A195BXM3"/>
<name>A0A195BXM3_9HYME</name>
<protein>
    <submittedName>
        <fullName evidence="2">Uncharacterized protein</fullName>
    </submittedName>
</protein>
<feature type="compositionally biased region" description="Basic and acidic residues" evidence="1">
    <location>
        <begin position="49"/>
        <end position="63"/>
    </location>
</feature>
<dbReference type="Proteomes" id="UP000078540">
    <property type="component" value="Unassembled WGS sequence"/>
</dbReference>
<evidence type="ECO:0000256" key="1">
    <source>
        <dbReference type="SAM" id="MobiDB-lite"/>
    </source>
</evidence>
<evidence type="ECO:0000313" key="2">
    <source>
        <dbReference type="EMBL" id="KYM93045.1"/>
    </source>
</evidence>
<sequence>MVSLLLAGRALSIVTNTVVRTVAENRGAYSELISICLFQQDKHRKEYRRERIGVDEGDGEQRGDIMASRKPTKYDDS</sequence>